<evidence type="ECO:0000256" key="1">
    <source>
        <dbReference type="SAM" id="MobiDB-lite"/>
    </source>
</evidence>
<feature type="region of interest" description="Disordered" evidence="1">
    <location>
        <begin position="254"/>
        <end position="282"/>
    </location>
</feature>
<reference evidence="2 3" key="1">
    <citation type="submission" date="2019-04" db="EMBL/GenBank/DDBJ databases">
        <title>High contiguity whole genome sequence and gene annotation resource for two Venturia nashicola isolates.</title>
        <authorList>
            <person name="Prokchorchik M."/>
            <person name="Won K."/>
            <person name="Lee Y."/>
            <person name="Choi E.D."/>
            <person name="Segonzac C."/>
            <person name="Sohn K.H."/>
        </authorList>
    </citation>
    <scope>NUCLEOTIDE SEQUENCE [LARGE SCALE GENOMIC DNA]</scope>
    <source>
        <strain evidence="2 3">PRI2</strain>
    </source>
</reference>
<feature type="region of interest" description="Disordered" evidence="1">
    <location>
        <begin position="1"/>
        <end position="35"/>
    </location>
</feature>
<dbReference type="AlphaFoldDB" id="A0A4Z1PD90"/>
<feature type="compositionally biased region" description="Basic residues" evidence="1">
    <location>
        <begin position="1"/>
        <end position="10"/>
    </location>
</feature>
<evidence type="ECO:0000313" key="2">
    <source>
        <dbReference type="EMBL" id="TID27475.1"/>
    </source>
</evidence>
<accession>A0A4Z1PD90</accession>
<name>A0A4Z1PD90_9PEZI</name>
<dbReference type="EMBL" id="SNSC02000001">
    <property type="protein sequence ID" value="TID27475.1"/>
    <property type="molecule type" value="Genomic_DNA"/>
</dbReference>
<protein>
    <submittedName>
        <fullName evidence="2">Uncharacterized protein</fullName>
    </submittedName>
</protein>
<keyword evidence="3" id="KW-1185">Reference proteome</keyword>
<feature type="compositionally biased region" description="Basic and acidic residues" evidence="1">
    <location>
        <begin position="260"/>
        <end position="275"/>
    </location>
</feature>
<feature type="compositionally biased region" description="Basic and acidic residues" evidence="1">
    <location>
        <begin position="11"/>
        <end position="35"/>
    </location>
</feature>
<organism evidence="2 3">
    <name type="scientific">Venturia nashicola</name>
    <dbReference type="NCBI Taxonomy" id="86259"/>
    <lineage>
        <taxon>Eukaryota</taxon>
        <taxon>Fungi</taxon>
        <taxon>Dikarya</taxon>
        <taxon>Ascomycota</taxon>
        <taxon>Pezizomycotina</taxon>
        <taxon>Dothideomycetes</taxon>
        <taxon>Pleosporomycetidae</taxon>
        <taxon>Venturiales</taxon>
        <taxon>Venturiaceae</taxon>
        <taxon>Venturia</taxon>
    </lineage>
</organism>
<proteinExistence type="predicted"/>
<comment type="caution">
    <text evidence="2">The sequence shown here is derived from an EMBL/GenBank/DDBJ whole genome shotgun (WGS) entry which is preliminary data.</text>
</comment>
<evidence type="ECO:0000313" key="3">
    <source>
        <dbReference type="Proteomes" id="UP000298493"/>
    </source>
</evidence>
<gene>
    <name evidence="2" type="ORF">E6O75_ATG00242</name>
</gene>
<sequence length="379" mass="43508">MAPIPQKRKRASTEQKRRRKAEFAAELARRDREMKAKQTARDIRWNNWTVEKHSSEAGSECDGPYRTTARELRHEYKINRLQAVIEAGVTKDEFTKRQKLVRCVQSHPGKYCWNCNPRAREVHVWHGPDVCCCDEEAEEISDAWSKGEDSSSYSDSWGDAELAIAETKLLKQKVAIVVYASTRILKRQQEKKAKRVGTLTGTWDLYNVEECLKLGYWSQDEWYRIRITENQLSHSKEGLDADHAIHPSEMEANDCNIQGDSEKVDGSDGTNKGDEPYSPSYYDTDDENDISIHWRIKCSKGTILPFRFPKRRSLDAIPVTIKIGQDTTKTSTQAEIIFLGRDCLRFRIPRSIVDPEQFKDSVGPDTMVEFAGIRGDLLD</sequence>
<dbReference type="Proteomes" id="UP000298493">
    <property type="component" value="Unassembled WGS sequence"/>
</dbReference>